<proteinExistence type="inferred from homology"/>
<keyword evidence="7 9" id="KW-1133">Transmembrane helix</keyword>
<comment type="catalytic activity">
    <reaction evidence="9 10">
        <text>Release of signal peptides from bacterial membrane prolipoproteins. Hydrolyzes -Xaa-Yaa-Zaa-|-(S,diacylglyceryl)Cys-, in which Xaa is hydrophobic (preferably Leu), and Yaa (Ala or Ser) and Zaa (Gly or Ala) have small, neutral side chains.</text>
        <dbReference type="EC" id="3.4.23.36"/>
    </reaction>
</comment>
<dbReference type="NCBIfam" id="TIGR00077">
    <property type="entry name" value="lspA"/>
    <property type="match status" value="1"/>
</dbReference>
<evidence type="ECO:0000256" key="8">
    <source>
        <dbReference type="ARBA" id="ARBA00023136"/>
    </source>
</evidence>
<dbReference type="PRINTS" id="PR00781">
    <property type="entry name" value="LIPOSIGPTASE"/>
</dbReference>
<dbReference type="EMBL" id="DSUT01000024">
    <property type="protein sequence ID" value="HGK27599.1"/>
    <property type="molecule type" value="Genomic_DNA"/>
</dbReference>
<feature type="active site" evidence="9">
    <location>
        <position position="113"/>
    </location>
</feature>
<evidence type="ECO:0000256" key="1">
    <source>
        <dbReference type="ARBA" id="ARBA00006139"/>
    </source>
</evidence>
<evidence type="ECO:0000256" key="2">
    <source>
        <dbReference type="ARBA" id="ARBA00022475"/>
    </source>
</evidence>
<keyword evidence="6 9" id="KW-0378">Hydrolase</keyword>
<evidence type="ECO:0000256" key="9">
    <source>
        <dbReference type="HAMAP-Rule" id="MF_00161"/>
    </source>
</evidence>
<accession>A0A7C4GHU5</accession>
<name>A0A7C4GHU5_UNCW3</name>
<evidence type="ECO:0000256" key="10">
    <source>
        <dbReference type="RuleBase" id="RU000594"/>
    </source>
</evidence>
<dbReference type="PANTHER" id="PTHR33695:SF1">
    <property type="entry name" value="LIPOPROTEIN SIGNAL PEPTIDASE"/>
    <property type="match status" value="1"/>
</dbReference>
<keyword evidence="4 9" id="KW-0812">Transmembrane</keyword>
<dbReference type="EC" id="3.4.23.36" evidence="9"/>
<comment type="caution">
    <text evidence="12">The sequence shown here is derived from an EMBL/GenBank/DDBJ whole genome shotgun (WGS) entry which is preliminary data.</text>
</comment>
<dbReference type="HAMAP" id="MF_00161">
    <property type="entry name" value="LspA"/>
    <property type="match status" value="1"/>
</dbReference>
<feature type="transmembrane region" description="Helical" evidence="9">
    <location>
        <begin position="7"/>
        <end position="27"/>
    </location>
</feature>
<comment type="function">
    <text evidence="9 10">This protein specifically catalyzes the removal of signal peptides from prolipoproteins.</text>
</comment>
<evidence type="ECO:0000256" key="4">
    <source>
        <dbReference type="ARBA" id="ARBA00022692"/>
    </source>
</evidence>
<keyword evidence="3 9" id="KW-0645">Protease</keyword>
<keyword evidence="5 9" id="KW-0064">Aspartyl protease</keyword>
<protein>
    <recommendedName>
        <fullName evidence="9">Lipoprotein signal peptidase</fullName>
        <ecNumber evidence="9">3.4.23.36</ecNumber>
    </recommendedName>
    <alternativeName>
        <fullName evidence="9">Prolipoprotein signal peptidase</fullName>
    </alternativeName>
    <alternativeName>
        <fullName evidence="9">Signal peptidase II</fullName>
        <shortName evidence="9">SPase II</shortName>
    </alternativeName>
</protein>
<comment type="pathway">
    <text evidence="9">Protein modification; lipoprotein biosynthesis (signal peptide cleavage).</text>
</comment>
<dbReference type="AlphaFoldDB" id="A0A7C4GHU5"/>
<reference evidence="12" key="1">
    <citation type="journal article" date="2020" name="mSystems">
        <title>Genome- and Community-Level Interaction Insights into Carbon Utilization and Element Cycling Functions of Hydrothermarchaeota in Hydrothermal Sediment.</title>
        <authorList>
            <person name="Zhou Z."/>
            <person name="Liu Y."/>
            <person name="Xu W."/>
            <person name="Pan J."/>
            <person name="Luo Z.H."/>
            <person name="Li M."/>
        </authorList>
    </citation>
    <scope>NUCLEOTIDE SEQUENCE [LARGE SCALE GENOMIC DNA]</scope>
    <source>
        <strain evidence="12">SpSt-488</strain>
    </source>
</reference>
<dbReference type="InterPro" id="IPR001872">
    <property type="entry name" value="Peptidase_A8"/>
</dbReference>
<dbReference type="PROSITE" id="PS00855">
    <property type="entry name" value="SPASE_II"/>
    <property type="match status" value="1"/>
</dbReference>
<keyword evidence="8 9" id="KW-0472">Membrane</keyword>
<dbReference type="GO" id="GO:0005886">
    <property type="term" value="C:plasma membrane"/>
    <property type="evidence" value="ECO:0007669"/>
    <property type="project" value="UniProtKB-SubCell"/>
</dbReference>
<evidence type="ECO:0000256" key="11">
    <source>
        <dbReference type="RuleBase" id="RU004181"/>
    </source>
</evidence>
<feature type="transmembrane region" description="Helical" evidence="9">
    <location>
        <begin position="123"/>
        <end position="146"/>
    </location>
</feature>
<comment type="subcellular location">
    <subcellularLocation>
        <location evidence="9">Cell membrane</location>
        <topology evidence="9">Multi-pass membrane protein</topology>
    </subcellularLocation>
</comment>
<feature type="transmembrane region" description="Helical" evidence="9">
    <location>
        <begin position="86"/>
        <end position="103"/>
    </location>
</feature>
<organism evidence="12">
    <name type="scientific">candidate division WOR-3 bacterium</name>
    <dbReference type="NCBI Taxonomy" id="2052148"/>
    <lineage>
        <taxon>Bacteria</taxon>
        <taxon>Bacteria division WOR-3</taxon>
    </lineage>
</organism>
<evidence type="ECO:0000256" key="7">
    <source>
        <dbReference type="ARBA" id="ARBA00022989"/>
    </source>
</evidence>
<dbReference type="GO" id="GO:0004190">
    <property type="term" value="F:aspartic-type endopeptidase activity"/>
    <property type="evidence" value="ECO:0007669"/>
    <property type="project" value="UniProtKB-UniRule"/>
</dbReference>
<gene>
    <name evidence="9 12" type="primary">lspA</name>
    <name evidence="12" type="ORF">ENS41_01410</name>
</gene>
<dbReference type="SUPFAM" id="SSF81330">
    <property type="entry name" value="Gated mechanosensitive channel"/>
    <property type="match status" value="1"/>
</dbReference>
<dbReference type="InterPro" id="IPR036019">
    <property type="entry name" value="MscL_channel"/>
</dbReference>
<feature type="transmembrane region" description="Helical" evidence="9">
    <location>
        <begin position="56"/>
        <end position="79"/>
    </location>
</feature>
<evidence type="ECO:0000313" key="12">
    <source>
        <dbReference type="EMBL" id="HGK27599.1"/>
    </source>
</evidence>
<dbReference type="GO" id="GO:0006508">
    <property type="term" value="P:proteolysis"/>
    <property type="evidence" value="ECO:0007669"/>
    <property type="project" value="UniProtKB-KW"/>
</dbReference>
<comment type="similarity">
    <text evidence="1 9 11">Belongs to the peptidase A8 family.</text>
</comment>
<evidence type="ECO:0000256" key="5">
    <source>
        <dbReference type="ARBA" id="ARBA00022750"/>
    </source>
</evidence>
<dbReference type="UniPathway" id="UPA00665"/>
<sequence length="167" mass="18672">MVLKRPFVWAAIVALFLDQLTKVWVYGTVAKGESVRLIGSFLSISNRENPHGVFGWVYGPAIVYLILPIAGSLLVLWFALRARGNWISLVYGMILGGALGNVIDRIRLGHVIDFIDVEIRALRFRWFTFNLADAFLVVGVILLVAFELFRKKPAAQAEEATPESKQV</sequence>
<dbReference type="Pfam" id="PF01252">
    <property type="entry name" value="Peptidase_A8"/>
    <property type="match status" value="1"/>
</dbReference>
<keyword evidence="2 9" id="KW-1003">Cell membrane</keyword>
<evidence type="ECO:0000256" key="6">
    <source>
        <dbReference type="ARBA" id="ARBA00022801"/>
    </source>
</evidence>
<dbReference type="PANTHER" id="PTHR33695">
    <property type="entry name" value="LIPOPROTEIN SIGNAL PEPTIDASE"/>
    <property type="match status" value="1"/>
</dbReference>
<evidence type="ECO:0000256" key="3">
    <source>
        <dbReference type="ARBA" id="ARBA00022670"/>
    </source>
</evidence>
<feature type="active site" evidence="9">
    <location>
        <position position="133"/>
    </location>
</feature>